<evidence type="ECO:0000313" key="3">
    <source>
        <dbReference type="EMBL" id="RHK49793.1"/>
    </source>
</evidence>
<feature type="transmembrane region" description="Helical" evidence="1">
    <location>
        <begin position="46"/>
        <end position="68"/>
    </location>
</feature>
<keyword evidence="4" id="KW-1185">Reference proteome</keyword>
<feature type="transmembrane region" description="Helical" evidence="1">
    <location>
        <begin position="158"/>
        <end position="178"/>
    </location>
</feature>
<reference evidence="3 4" key="1">
    <citation type="submission" date="2018-08" db="EMBL/GenBank/DDBJ databases">
        <title>A genome reference for cultivated species of the human gut microbiota.</title>
        <authorList>
            <person name="Zou Y."/>
            <person name="Xue W."/>
            <person name="Luo G."/>
        </authorList>
    </citation>
    <scope>NUCLEOTIDE SEQUENCE [LARGE SCALE GENOMIC DNA]</scope>
    <source>
        <strain evidence="3 4">AF42-9</strain>
    </source>
</reference>
<evidence type="ECO:0000313" key="4">
    <source>
        <dbReference type="Proteomes" id="UP000286598"/>
    </source>
</evidence>
<accession>A0A3R6FFN2</accession>
<gene>
    <name evidence="3" type="ORF">DW060_08365</name>
</gene>
<organism evidence="3 4">
    <name type="scientific">Leyella stercorea</name>
    <dbReference type="NCBI Taxonomy" id="363265"/>
    <lineage>
        <taxon>Bacteria</taxon>
        <taxon>Pseudomonadati</taxon>
        <taxon>Bacteroidota</taxon>
        <taxon>Bacteroidia</taxon>
        <taxon>Bacteroidales</taxon>
        <taxon>Prevotellaceae</taxon>
        <taxon>Leyella</taxon>
    </lineage>
</organism>
<keyword evidence="1" id="KW-0472">Membrane</keyword>
<dbReference type="GO" id="GO:0000155">
    <property type="term" value="F:phosphorelay sensor kinase activity"/>
    <property type="evidence" value="ECO:0007669"/>
    <property type="project" value="InterPro"/>
</dbReference>
<dbReference type="Pfam" id="PF06580">
    <property type="entry name" value="His_kinase"/>
    <property type="match status" value="1"/>
</dbReference>
<dbReference type="PANTHER" id="PTHR34220:SF7">
    <property type="entry name" value="SENSOR HISTIDINE KINASE YPDA"/>
    <property type="match status" value="1"/>
</dbReference>
<comment type="caution">
    <text evidence="3">The sequence shown here is derived from an EMBL/GenBank/DDBJ whole genome shotgun (WGS) entry which is preliminary data.</text>
</comment>
<dbReference type="InterPro" id="IPR050640">
    <property type="entry name" value="Bact_2-comp_sensor_kinase"/>
</dbReference>
<feature type="transmembrane region" description="Helical" evidence="1">
    <location>
        <begin position="7"/>
        <end position="26"/>
    </location>
</feature>
<keyword evidence="1" id="KW-0812">Transmembrane</keyword>
<protein>
    <submittedName>
        <fullName evidence="3">GHKL domain-containing protein</fullName>
    </submittedName>
</protein>
<feature type="domain" description="Signal transduction histidine kinase internal region" evidence="2">
    <location>
        <begin position="198"/>
        <end position="275"/>
    </location>
</feature>
<dbReference type="EMBL" id="QRNO01000039">
    <property type="protein sequence ID" value="RHK49793.1"/>
    <property type="molecule type" value="Genomic_DNA"/>
</dbReference>
<name>A0A3R6FFN2_9BACT</name>
<dbReference type="InterPro" id="IPR036890">
    <property type="entry name" value="HATPase_C_sf"/>
</dbReference>
<dbReference type="GO" id="GO:0016020">
    <property type="term" value="C:membrane"/>
    <property type="evidence" value="ECO:0007669"/>
    <property type="project" value="InterPro"/>
</dbReference>
<dbReference type="AlphaFoldDB" id="A0A3R6FFN2"/>
<dbReference type="SUPFAM" id="SSF55874">
    <property type="entry name" value="ATPase domain of HSP90 chaperone/DNA topoisomerase II/histidine kinase"/>
    <property type="match status" value="1"/>
</dbReference>
<evidence type="ECO:0000259" key="2">
    <source>
        <dbReference type="Pfam" id="PF06580"/>
    </source>
</evidence>
<sequence length="386" mass="45188">MNFRKEHTIYTFMWALLYASPVVNIYTRMAGNPKITFSWGEIFHAWAFTSIWLVMFAIHNFLLLPILLRKRKTGTYLCLSVAILLAGTFINYMGRPKHRHIDEIRMEEEWKADSIAYERVAAVRLGDGRYCSPQNPMHSKPLEFRPIDPLPMLGPGELVAFFGGLLLMGMNLGVKLYFMSQRDLERQKIIDKQNLEQQMEYLKYQVNPHFFMNTLNNIHALVDIDPERAKTTIVELSKMMRHILYEGSKKLIPLSREVEFLNLYVQLMRLRYSNKVHINVDLPKQLPELKLPPLMLIIFVENAFKHGISYREESFINISVEVENKRLLFDCRNSKPTQSQKSNEKGGMGLQNVRQRLELLYEDDYTLSINDAEKTYEVKLDIPMQS</sequence>
<feature type="transmembrane region" description="Helical" evidence="1">
    <location>
        <begin position="75"/>
        <end position="93"/>
    </location>
</feature>
<dbReference type="OrthoDB" id="9809908at2"/>
<dbReference type="PANTHER" id="PTHR34220">
    <property type="entry name" value="SENSOR HISTIDINE KINASE YPDA"/>
    <property type="match status" value="1"/>
</dbReference>
<dbReference type="Proteomes" id="UP000286598">
    <property type="component" value="Unassembled WGS sequence"/>
</dbReference>
<dbReference type="Gene3D" id="3.30.565.10">
    <property type="entry name" value="Histidine kinase-like ATPase, C-terminal domain"/>
    <property type="match status" value="1"/>
</dbReference>
<keyword evidence="1" id="KW-1133">Transmembrane helix</keyword>
<evidence type="ECO:0000256" key="1">
    <source>
        <dbReference type="SAM" id="Phobius"/>
    </source>
</evidence>
<proteinExistence type="predicted"/>
<dbReference type="InterPro" id="IPR010559">
    <property type="entry name" value="Sig_transdc_His_kin_internal"/>
</dbReference>